<name>J9E4B6_WUCBA</name>
<dbReference type="EMBL" id="ADBV01008223">
    <property type="protein sequence ID" value="EJW77086.1"/>
    <property type="molecule type" value="Genomic_DNA"/>
</dbReference>
<keyword evidence="4" id="KW-0832">Ubl conjugation</keyword>
<evidence type="ECO:0000256" key="1">
    <source>
        <dbReference type="ARBA" id="ARBA00006019"/>
    </source>
</evidence>
<evidence type="ECO:0000256" key="4">
    <source>
        <dbReference type="ARBA" id="ARBA00022843"/>
    </source>
</evidence>
<dbReference type="Proteomes" id="UP000004810">
    <property type="component" value="Unassembled WGS sequence"/>
</dbReference>
<evidence type="ECO:0000256" key="2">
    <source>
        <dbReference type="ARBA" id="ARBA00022499"/>
    </source>
</evidence>
<dbReference type="Pfam" id="PF00888">
    <property type="entry name" value="Cullin"/>
    <property type="match status" value="1"/>
</dbReference>
<feature type="non-terminal residue" evidence="6">
    <location>
        <position position="1"/>
    </location>
</feature>
<evidence type="ECO:0000256" key="3">
    <source>
        <dbReference type="ARBA" id="ARBA00022786"/>
    </source>
</evidence>
<protein>
    <recommendedName>
        <fullName evidence="5">Cullin N-terminal domain-containing protein</fullName>
    </recommendedName>
</protein>
<dbReference type="Gene3D" id="6.10.280.240">
    <property type="match status" value="1"/>
</dbReference>
<feature type="domain" description="Cullin N-terminal" evidence="5">
    <location>
        <begin position="12"/>
        <end position="325"/>
    </location>
</feature>
<dbReference type="GO" id="GO:0031625">
    <property type="term" value="F:ubiquitin protein ligase binding"/>
    <property type="evidence" value="ECO:0007669"/>
    <property type="project" value="InterPro"/>
</dbReference>
<dbReference type="InterPro" id="IPR016159">
    <property type="entry name" value="Cullin_repeat-like_dom_sf"/>
</dbReference>
<reference evidence="7" key="1">
    <citation type="submission" date="2012-08" db="EMBL/GenBank/DDBJ databases">
        <title>The Genome Sequence of Wuchereria bancrofti.</title>
        <authorList>
            <person name="Nutman T.B."/>
            <person name="Fink D.L."/>
            <person name="Russ C."/>
            <person name="Young S."/>
            <person name="Zeng Q."/>
            <person name="Koehrsen M."/>
            <person name="Alvarado L."/>
            <person name="Berlin A."/>
            <person name="Chapman S.B."/>
            <person name="Chen Z."/>
            <person name="Freedman E."/>
            <person name="Gellesch M."/>
            <person name="Goldberg J."/>
            <person name="Griggs A."/>
            <person name="Gujja S."/>
            <person name="Heilman E.R."/>
            <person name="Heiman D."/>
            <person name="Hepburn T."/>
            <person name="Howarth C."/>
            <person name="Jen D."/>
            <person name="Larson L."/>
            <person name="Lewis B."/>
            <person name="Mehta T."/>
            <person name="Park D."/>
            <person name="Pearson M."/>
            <person name="Roberts A."/>
            <person name="Saif S."/>
            <person name="Shea T."/>
            <person name="Shenoy N."/>
            <person name="Sisk P."/>
            <person name="Stolte C."/>
            <person name="Sykes S."/>
            <person name="Walk T."/>
            <person name="White J."/>
            <person name="Yandava C."/>
            <person name="Haas B."/>
            <person name="Henn M.R."/>
            <person name="Nusbaum C."/>
            <person name="Birren B."/>
        </authorList>
    </citation>
    <scope>NUCLEOTIDE SEQUENCE [LARGE SCALE GENOMIC DNA]</scope>
    <source>
        <strain evidence="7">NA</strain>
    </source>
</reference>
<organism evidence="6 7">
    <name type="scientific">Wuchereria bancrofti</name>
    <dbReference type="NCBI Taxonomy" id="6293"/>
    <lineage>
        <taxon>Eukaryota</taxon>
        <taxon>Metazoa</taxon>
        <taxon>Ecdysozoa</taxon>
        <taxon>Nematoda</taxon>
        <taxon>Chromadorea</taxon>
        <taxon>Rhabditida</taxon>
        <taxon>Spirurina</taxon>
        <taxon>Spiruromorpha</taxon>
        <taxon>Filarioidea</taxon>
        <taxon>Onchocercidae</taxon>
        <taxon>Wuchereria</taxon>
    </lineage>
</organism>
<dbReference type="InterPro" id="IPR045093">
    <property type="entry name" value="Cullin"/>
</dbReference>
<dbReference type="PANTHER" id="PTHR11932">
    <property type="entry name" value="CULLIN"/>
    <property type="match status" value="1"/>
</dbReference>
<proteinExistence type="inferred from homology"/>
<evidence type="ECO:0000259" key="5">
    <source>
        <dbReference type="Pfam" id="PF00888"/>
    </source>
</evidence>
<dbReference type="Gene3D" id="1.20.1310.10">
    <property type="entry name" value="Cullin Repeats"/>
    <property type="match status" value="2"/>
</dbReference>
<feature type="non-terminal residue" evidence="6">
    <location>
        <position position="326"/>
    </location>
</feature>
<dbReference type="AlphaFoldDB" id="J9E4B6"/>
<dbReference type="InterPro" id="IPR001373">
    <property type="entry name" value="Cullin_N"/>
</dbReference>
<sequence length="326" mass="38087">TTMDEKYVQQTWDLLKRAIQEIQRKNNSGLSFEELYRNAYTMVLHKHGDKLYSGLKQVVIEHLQTTVRNEVLAAINSSFLEVLNIAWQDHIIAMVMIRDILMYMDRVYVQQQNVDPVYNLGLILFRDEIIRYGTLGDTLRNILLKMIAAERGGEIINRIGVKNACNMLVALGVDSRRVYEEEFEEPFLRVSAEYYRAESQNFLLENCASVYVKKVEECLMEESNRAKMYLDKGTEQKILDVLDEELINKHMMTIVEMDNSGVVHMLNNDRIHDLRRLYILLKRVKKGLPTMTDCISRYLRRKGEFLVSESVDHEPGTSKNPIHYIQ</sequence>
<evidence type="ECO:0000313" key="6">
    <source>
        <dbReference type="EMBL" id="EJW77086.1"/>
    </source>
</evidence>
<keyword evidence="2" id="KW-1017">Isopeptide bond</keyword>
<comment type="similarity">
    <text evidence="1">Belongs to the cullin family.</text>
</comment>
<keyword evidence="3" id="KW-0833">Ubl conjugation pathway</keyword>
<comment type="caution">
    <text evidence="6">The sequence shown here is derived from an EMBL/GenBank/DDBJ whole genome shotgun (WGS) entry which is preliminary data.</text>
</comment>
<dbReference type="SUPFAM" id="SSF74788">
    <property type="entry name" value="Cullin repeat-like"/>
    <property type="match status" value="1"/>
</dbReference>
<dbReference type="GO" id="GO:0006511">
    <property type="term" value="P:ubiquitin-dependent protein catabolic process"/>
    <property type="evidence" value="ECO:0007669"/>
    <property type="project" value="InterPro"/>
</dbReference>
<evidence type="ECO:0000313" key="7">
    <source>
        <dbReference type="Proteomes" id="UP000004810"/>
    </source>
</evidence>
<gene>
    <name evidence="6" type="ORF">WUBG_12005</name>
</gene>
<dbReference type="FunFam" id="1.20.1310.10:FF:000001">
    <property type="entry name" value="Cullin 3"/>
    <property type="match status" value="1"/>
</dbReference>
<accession>J9E4B6</accession>
<dbReference type="FunFam" id="1.20.1310.10:FF:000006">
    <property type="entry name" value="Cullin 3"/>
    <property type="match status" value="1"/>
</dbReference>